<reference evidence="1" key="1">
    <citation type="submission" date="2016-03" db="EMBL/GenBank/DDBJ databases">
        <title>Draft genome sequence of Rosellinia necatrix.</title>
        <authorList>
            <person name="Kanematsu S."/>
        </authorList>
    </citation>
    <scope>NUCLEOTIDE SEQUENCE [LARGE SCALE GENOMIC DNA]</scope>
    <source>
        <strain evidence="1">W97</strain>
    </source>
</reference>
<dbReference type="AlphaFoldDB" id="A0A1S8A9W2"/>
<keyword evidence="2" id="KW-1185">Reference proteome</keyword>
<dbReference type="Proteomes" id="UP000054516">
    <property type="component" value="Unassembled WGS sequence"/>
</dbReference>
<proteinExistence type="predicted"/>
<evidence type="ECO:0000313" key="2">
    <source>
        <dbReference type="Proteomes" id="UP000054516"/>
    </source>
</evidence>
<name>A0A1S8A9W2_ROSNE</name>
<accession>A0A1S8A9W2</accession>
<gene>
    <name evidence="1" type="ORF">SAMD00023353_4700410</name>
</gene>
<dbReference type="EMBL" id="DF977492">
    <property type="protein sequence ID" value="GAW26752.1"/>
    <property type="molecule type" value="Genomic_DNA"/>
</dbReference>
<organism evidence="1">
    <name type="scientific">Rosellinia necatrix</name>
    <name type="common">White root-rot fungus</name>
    <dbReference type="NCBI Taxonomy" id="77044"/>
    <lineage>
        <taxon>Eukaryota</taxon>
        <taxon>Fungi</taxon>
        <taxon>Dikarya</taxon>
        <taxon>Ascomycota</taxon>
        <taxon>Pezizomycotina</taxon>
        <taxon>Sordariomycetes</taxon>
        <taxon>Xylariomycetidae</taxon>
        <taxon>Xylariales</taxon>
        <taxon>Xylariaceae</taxon>
        <taxon>Rosellinia</taxon>
    </lineage>
</organism>
<sequence>MCVLYTRSTALRNTCTNHHSKADSQRWGLCDPLSTELLGSALSSSSVWHELPRFKRFQSCLSRTYADSSHNDRDKN</sequence>
<protein>
    <submittedName>
        <fullName evidence="1">Uncharacterized protein</fullName>
    </submittedName>
</protein>
<evidence type="ECO:0000313" key="1">
    <source>
        <dbReference type="EMBL" id="GAW26752.1"/>
    </source>
</evidence>